<organism evidence="1">
    <name type="scientific">Spodoptera frugiperda</name>
    <name type="common">Fall armyworm</name>
    <dbReference type="NCBI Taxonomy" id="7108"/>
    <lineage>
        <taxon>Eukaryota</taxon>
        <taxon>Metazoa</taxon>
        <taxon>Ecdysozoa</taxon>
        <taxon>Arthropoda</taxon>
        <taxon>Hexapoda</taxon>
        <taxon>Insecta</taxon>
        <taxon>Pterygota</taxon>
        <taxon>Neoptera</taxon>
        <taxon>Endopterygota</taxon>
        <taxon>Lepidoptera</taxon>
        <taxon>Glossata</taxon>
        <taxon>Ditrysia</taxon>
        <taxon>Noctuoidea</taxon>
        <taxon>Noctuidae</taxon>
        <taxon>Amphipyrinae</taxon>
        <taxon>Spodoptera</taxon>
    </lineage>
</organism>
<name>A0A2H1VXD3_SPOFR</name>
<evidence type="ECO:0000313" key="1">
    <source>
        <dbReference type="EMBL" id="SOQ45468.1"/>
    </source>
</evidence>
<sequence>MKLECVRCSDWPARTNQPIRAPNAFSFGSNVSVHRPASYASYATDFSLPCIETYTTSSTDPHHTDRIISNTYMRCVLMTSYRMRTMRTMRAYGRFPLGSFETYYWTIGLLYIRRFADRWQDEKA</sequence>
<reference evidence="1" key="1">
    <citation type="submission" date="2016-07" db="EMBL/GenBank/DDBJ databases">
        <authorList>
            <person name="Bretaudeau A."/>
        </authorList>
    </citation>
    <scope>NUCLEOTIDE SEQUENCE</scope>
    <source>
        <strain evidence="1">Rice</strain>
        <tissue evidence="1">Whole body</tissue>
    </source>
</reference>
<protein>
    <submittedName>
        <fullName evidence="1">SFRICE_009494</fullName>
    </submittedName>
</protein>
<proteinExistence type="predicted"/>
<dbReference type="EMBL" id="ODYU01005008">
    <property type="protein sequence ID" value="SOQ45468.1"/>
    <property type="molecule type" value="Genomic_DNA"/>
</dbReference>
<gene>
    <name evidence="1" type="ORF">SFRICE_009494</name>
</gene>
<dbReference type="AlphaFoldDB" id="A0A2H1VXD3"/>
<accession>A0A2H1VXD3</accession>